<comment type="caution">
    <text evidence="2">The sequence shown here is derived from an EMBL/GenBank/DDBJ whole genome shotgun (WGS) entry which is preliminary data.</text>
</comment>
<evidence type="ECO:0000313" key="2">
    <source>
        <dbReference type="EMBL" id="PXF40798.1"/>
    </source>
</evidence>
<evidence type="ECO:0000256" key="1">
    <source>
        <dbReference type="SAM" id="MobiDB-lite"/>
    </source>
</evidence>
<feature type="region of interest" description="Disordered" evidence="1">
    <location>
        <begin position="120"/>
        <end position="202"/>
    </location>
</feature>
<dbReference type="Pfam" id="PF04032">
    <property type="entry name" value="Rpr2"/>
    <property type="match status" value="1"/>
</dbReference>
<protein>
    <submittedName>
        <fullName evidence="2">Uncharacterized protein</fullName>
    </submittedName>
</protein>
<dbReference type="AlphaFoldDB" id="A0A2V3IFJ6"/>
<dbReference type="EMBL" id="NBIV01000260">
    <property type="protein sequence ID" value="PXF40798.1"/>
    <property type="molecule type" value="Genomic_DNA"/>
</dbReference>
<reference evidence="2 3" key="1">
    <citation type="journal article" date="2018" name="Mol. Biol. Evol.">
        <title>Analysis of the draft genome of the red seaweed Gracilariopsis chorda provides insights into genome size evolution in Rhodophyta.</title>
        <authorList>
            <person name="Lee J."/>
            <person name="Yang E.C."/>
            <person name="Graf L."/>
            <person name="Yang J.H."/>
            <person name="Qiu H."/>
            <person name="Zel Zion U."/>
            <person name="Chan C.X."/>
            <person name="Stephens T.G."/>
            <person name="Weber A.P.M."/>
            <person name="Boo G.H."/>
            <person name="Boo S.M."/>
            <person name="Kim K.M."/>
            <person name="Shin Y."/>
            <person name="Jung M."/>
            <person name="Lee S.J."/>
            <person name="Yim H.S."/>
            <person name="Lee J.H."/>
            <person name="Bhattacharya D."/>
            <person name="Yoon H.S."/>
        </authorList>
    </citation>
    <scope>NUCLEOTIDE SEQUENCE [LARGE SCALE GENOMIC DNA]</scope>
    <source>
        <strain evidence="2 3">SKKU-2015</strain>
        <tissue evidence="2">Whole body</tissue>
    </source>
</reference>
<feature type="compositionally biased region" description="Basic residues" evidence="1">
    <location>
        <begin position="120"/>
        <end position="129"/>
    </location>
</feature>
<name>A0A2V3IFJ6_9FLOR</name>
<dbReference type="Proteomes" id="UP000247409">
    <property type="component" value="Unassembled WGS sequence"/>
</dbReference>
<proteinExistence type="predicted"/>
<evidence type="ECO:0000313" key="3">
    <source>
        <dbReference type="Proteomes" id="UP000247409"/>
    </source>
</evidence>
<dbReference type="GO" id="GO:0006396">
    <property type="term" value="P:RNA processing"/>
    <property type="evidence" value="ECO:0007669"/>
    <property type="project" value="InterPro"/>
</dbReference>
<accession>A0A2V3IFJ6</accession>
<feature type="compositionally biased region" description="Basic residues" evidence="1">
    <location>
        <begin position="166"/>
        <end position="176"/>
    </location>
</feature>
<keyword evidence="3" id="KW-1185">Reference proteome</keyword>
<feature type="compositionally biased region" description="Basic and acidic residues" evidence="1">
    <location>
        <begin position="138"/>
        <end position="159"/>
    </location>
</feature>
<gene>
    <name evidence="2" type="ORF">BWQ96_09508</name>
</gene>
<dbReference type="InterPro" id="IPR007175">
    <property type="entry name" value="Rpr2/Snm1/Rpp21"/>
</dbReference>
<sequence>MESESFPPHLPTLEHLWTAANVMKAVAPSVSRRLAASLRRAVPEDSISAFAKRSHCHKCAALMSTSRVRIRPVKKTTRRRREAFRNMVISTCAACGSSNALPGVQRGCRPEADAAEMRSFRKTVQKNSRRQVGGDGNGKGDAEDKALVSKKSRGGEKKSTPGTKSTNKKKRKRRTLGRGNDDDRGTPRPKSGLATSFLFEPV</sequence>
<organism evidence="2 3">
    <name type="scientific">Gracilariopsis chorda</name>
    <dbReference type="NCBI Taxonomy" id="448386"/>
    <lineage>
        <taxon>Eukaryota</taxon>
        <taxon>Rhodophyta</taxon>
        <taxon>Florideophyceae</taxon>
        <taxon>Rhodymeniophycidae</taxon>
        <taxon>Gracilariales</taxon>
        <taxon>Gracilariaceae</taxon>
        <taxon>Gracilariopsis</taxon>
    </lineage>
</organism>